<name>A0A9N8DLX2_9STRA</name>
<dbReference type="GO" id="GO:0006203">
    <property type="term" value="P:dGTP catabolic process"/>
    <property type="evidence" value="ECO:0007669"/>
    <property type="project" value="TreeGrafter"/>
</dbReference>
<dbReference type="InterPro" id="IPR020084">
    <property type="entry name" value="NUDIX_hydrolase_CS"/>
</dbReference>
<dbReference type="PANTHER" id="PTHR16099">
    <property type="entry name" value="8-OXO-DGTP DIPHOSPHATES NUDT15"/>
    <property type="match status" value="1"/>
</dbReference>
<keyword evidence="1" id="KW-0378">Hydrolase</keyword>
<dbReference type="GO" id="GO:0035539">
    <property type="term" value="F:8-oxo-7,8-dihydrodeoxyguanosine triphosphate pyrophosphatase activity"/>
    <property type="evidence" value="ECO:0007669"/>
    <property type="project" value="TreeGrafter"/>
</dbReference>
<dbReference type="EMBL" id="CAICTM010000127">
    <property type="protein sequence ID" value="CAB9502129.1"/>
    <property type="molecule type" value="Genomic_DNA"/>
</dbReference>
<organism evidence="3 4">
    <name type="scientific">Seminavis robusta</name>
    <dbReference type="NCBI Taxonomy" id="568900"/>
    <lineage>
        <taxon>Eukaryota</taxon>
        <taxon>Sar</taxon>
        <taxon>Stramenopiles</taxon>
        <taxon>Ochrophyta</taxon>
        <taxon>Bacillariophyta</taxon>
        <taxon>Bacillariophyceae</taxon>
        <taxon>Bacillariophycidae</taxon>
        <taxon>Naviculales</taxon>
        <taxon>Naviculaceae</taxon>
        <taxon>Seminavis</taxon>
    </lineage>
</organism>
<dbReference type="GO" id="GO:0005829">
    <property type="term" value="C:cytosol"/>
    <property type="evidence" value="ECO:0007669"/>
    <property type="project" value="TreeGrafter"/>
</dbReference>
<dbReference type="PANTHER" id="PTHR16099:SF5">
    <property type="entry name" value="NUCLEOTIDE TRIPHOSPHATE DIPHOSPHATASE NUDT15"/>
    <property type="match status" value="1"/>
</dbReference>
<proteinExistence type="predicted"/>
<evidence type="ECO:0000313" key="3">
    <source>
        <dbReference type="EMBL" id="CAB9502129.1"/>
    </source>
</evidence>
<dbReference type="InterPro" id="IPR000086">
    <property type="entry name" value="NUDIX_hydrolase_dom"/>
</dbReference>
<keyword evidence="4" id="KW-1185">Reference proteome</keyword>
<dbReference type="Proteomes" id="UP001153069">
    <property type="component" value="Unassembled WGS sequence"/>
</dbReference>
<dbReference type="InterPro" id="IPR015797">
    <property type="entry name" value="NUDIX_hydrolase-like_dom_sf"/>
</dbReference>
<dbReference type="PROSITE" id="PS00893">
    <property type="entry name" value="NUDIX_BOX"/>
    <property type="match status" value="1"/>
</dbReference>
<dbReference type="FunFam" id="3.90.79.10:FF:000060">
    <property type="entry name" value="Nudix hydrolase 1"/>
    <property type="match status" value="1"/>
</dbReference>
<dbReference type="SUPFAM" id="SSF55811">
    <property type="entry name" value="Nudix"/>
    <property type="match status" value="1"/>
</dbReference>
<sequence length="171" mass="19229">MADEKAPKKPKQQHVRVGVGVLVKDAARTNAVFAGIRKGSHGAGSLALPGGHLEMYESWEQCALREVKEEMDLDLKDIQFAHVTNDVMESEEKHYVTIFMSATCTKQNDNNEEETPAPKNMEPEKCEGWKSYTWQELKDIHSKGEPKLFGPLNKLIDEAPKSVQDFLNETS</sequence>
<dbReference type="OrthoDB" id="447842at2759"/>
<dbReference type="Gene3D" id="3.90.79.10">
    <property type="entry name" value="Nucleoside Triphosphate Pyrophosphohydrolase"/>
    <property type="match status" value="1"/>
</dbReference>
<evidence type="ECO:0000256" key="1">
    <source>
        <dbReference type="ARBA" id="ARBA00022801"/>
    </source>
</evidence>
<dbReference type="Pfam" id="PF00293">
    <property type="entry name" value="NUDIX"/>
    <property type="match status" value="1"/>
</dbReference>
<feature type="domain" description="Nudix hydrolase" evidence="2">
    <location>
        <begin position="14"/>
        <end position="155"/>
    </location>
</feature>
<evidence type="ECO:0000313" key="4">
    <source>
        <dbReference type="Proteomes" id="UP001153069"/>
    </source>
</evidence>
<reference evidence="3" key="1">
    <citation type="submission" date="2020-06" db="EMBL/GenBank/DDBJ databases">
        <authorList>
            <consortium name="Plant Systems Biology data submission"/>
        </authorList>
    </citation>
    <scope>NUCLEOTIDE SEQUENCE</scope>
    <source>
        <strain evidence="3">D6</strain>
    </source>
</reference>
<accession>A0A9N8DLX2</accession>
<comment type="caution">
    <text evidence="3">The sequence shown here is derived from an EMBL/GenBank/DDBJ whole genome shotgun (WGS) entry which is preliminary data.</text>
</comment>
<gene>
    <name evidence="3" type="ORF">SEMRO_128_G061210.1</name>
</gene>
<protein>
    <submittedName>
        <fullName evidence="3">Nucleotide triphosphate diphosphatase NUDT15</fullName>
    </submittedName>
</protein>
<dbReference type="CDD" id="cd04678">
    <property type="entry name" value="NUDIX_MTH2_Nudt15"/>
    <property type="match status" value="1"/>
</dbReference>
<evidence type="ECO:0000259" key="2">
    <source>
        <dbReference type="PROSITE" id="PS51462"/>
    </source>
</evidence>
<dbReference type="PROSITE" id="PS51462">
    <property type="entry name" value="NUDIX"/>
    <property type="match status" value="1"/>
</dbReference>
<dbReference type="AlphaFoldDB" id="A0A9N8DLX2"/>